<sequence length="855" mass="97355">MARFKHFHNQHTPQEHSFRISKSSCPPNQTRQYRGKRGYISRPSPAHNLRTVRAECIQVLPNIEDSISPEVHPFTKPASYPENLTLPDNMFDISCFPYTGNNENAYLNPTATSGYWGCQPGNGCFMPKLCLPSIGNGEPNLPTSSSFSNSTPYFSEMNPSLLFQTKGLQNPSSKEEHDIFFGPLSEQNNLPQMGEVIVQPDLQPALGQGNMPDMQYSLVEHRLIEHNPKPTPGQGDILQIQQNFMQQVPQQSLMNSVYGEPLFRAGCDLGSWAPSSPPQAMSFSAAVSMPIQAPLVSPDVFEPNGAVPKALSLVPVPQYLHWQQMASVLHNYVMPEDNHLDPLADQNMIPPNECHAMPDIDPYPSSYNHEGQQHPHQGLLPPTPPPDNYCAEAQQPLPQDLVLLETPSDNESTTNVSRSNQPEEQPLKKLRSPFSEELRSKTAETRRIGSCIRCQMQRIRCEANEQGECATCEKARPNTKFWRLPCLRYRITEVELYKPLTSVQNLAWTKRGNAELLGMKQFKWQSDQIRTVCLADGHTNIPIKLIVRRFFPKDGDKMKRTWVTSNGELRSVDVTPFAISDPKAAYEELDKHLSKMTYECMQKVVRPLGEVMFKTYSLASDAIQDSQVSDDEKKLLGHTLKLWMSIRLTTTSQHVVGEDTLDMQSISDDTSPLYGKVPVSPVLGAQLDTLLIDRIQYRLRNDVLKLLQKMIQRNKKHEWFSLYLAIFIILHNIALIIAHDARYARKHGLKRRYARPEKVQEYHKGANTLLAYFHYTNKTYYPFSAKCKDEDLKSLAQLDDKRMQLIRDTREYVRSKEAGWKEMREQGQNDNDFFYVSQLFQEGWKPMDIDASASA</sequence>
<feature type="transmembrane region" description="Helical" evidence="2">
    <location>
        <begin position="719"/>
        <end position="738"/>
    </location>
</feature>
<organism evidence="3 4">
    <name type="scientific">Ceratocystis fimbriata CBS 114723</name>
    <dbReference type="NCBI Taxonomy" id="1035309"/>
    <lineage>
        <taxon>Eukaryota</taxon>
        <taxon>Fungi</taxon>
        <taxon>Dikarya</taxon>
        <taxon>Ascomycota</taxon>
        <taxon>Pezizomycotina</taxon>
        <taxon>Sordariomycetes</taxon>
        <taxon>Hypocreomycetidae</taxon>
        <taxon>Microascales</taxon>
        <taxon>Ceratocystidaceae</taxon>
        <taxon>Ceratocystis</taxon>
    </lineage>
</organism>
<reference evidence="3 4" key="2">
    <citation type="journal article" date="2013" name="IMA Fungus">
        <title>IMA Genome-F 1: Ceratocystis fimbriata: Draft nuclear genome sequence for the plant pathogen, Ceratocystis fimbriata.</title>
        <authorList>
            <person name="Wilken P.M."/>
            <person name="Steenkamp E.T."/>
            <person name="Wingfield M.J."/>
            <person name="de Beer Z.W."/>
            <person name="Wingfield B.D."/>
        </authorList>
    </citation>
    <scope>NUCLEOTIDE SEQUENCE [LARGE SCALE GENOMIC DNA]</scope>
    <source>
        <strain evidence="3 4">CBS 114723</strain>
    </source>
</reference>
<comment type="caution">
    <text evidence="3">The sequence shown here is derived from an EMBL/GenBank/DDBJ whole genome shotgun (WGS) entry which is preliminary data.</text>
</comment>
<feature type="compositionally biased region" description="Polar residues" evidence="1">
    <location>
        <begin position="408"/>
        <end position="423"/>
    </location>
</feature>
<evidence type="ECO:0000313" key="4">
    <source>
        <dbReference type="Proteomes" id="UP000222788"/>
    </source>
</evidence>
<protein>
    <recommendedName>
        <fullName evidence="5">Zn(2)-C6 fungal-type domain-containing protein</fullName>
    </recommendedName>
</protein>
<proteinExistence type="predicted"/>
<evidence type="ECO:0008006" key="5">
    <source>
        <dbReference type="Google" id="ProtNLM"/>
    </source>
</evidence>
<keyword evidence="2" id="KW-0812">Transmembrane</keyword>
<evidence type="ECO:0000313" key="3">
    <source>
        <dbReference type="EMBL" id="PHH55063.1"/>
    </source>
</evidence>
<keyword evidence="2" id="KW-0472">Membrane</keyword>
<feature type="region of interest" description="Disordered" evidence="1">
    <location>
        <begin position="350"/>
        <end position="392"/>
    </location>
</feature>
<dbReference type="EMBL" id="APWK03000016">
    <property type="protein sequence ID" value="PHH55063.1"/>
    <property type="molecule type" value="Genomic_DNA"/>
</dbReference>
<gene>
    <name evidence="3" type="ORF">CFIMG_001310RA</name>
</gene>
<dbReference type="Proteomes" id="UP000222788">
    <property type="component" value="Unassembled WGS sequence"/>
</dbReference>
<feature type="region of interest" description="Disordered" evidence="1">
    <location>
        <begin position="1"/>
        <end position="44"/>
    </location>
</feature>
<keyword evidence="2" id="KW-1133">Transmembrane helix</keyword>
<dbReference type="STRING" id="1035309.A0A2C5XEK8"/>
<dbReference type="OrthoDB" id="3474066at2759"/>
<evidence type="ECO:0000256" key="2">
    <source>
        <dbReference type="SAM" id="Phobius"/>
    </source>
</evidence>
<evidence type="ECO:0000256" key="1">
    <source>
        <dbReference type="SAM" id="MobiDB-lite"/>
    </source>
</evidence>
<dbReference type="AlphaFoldDB" id="A0A2C5XEK8"/>
<dbReference type="InterPro" id="IPR052973">
    <property type="entry name" value="Fungal_sec-metab_reg_TF"/>
</dbReference>
<keyword evidence="4" id="KW-1185">Reference proteome</keyword>
<accession>A0A2C5XEK8</accession>
<reference evidence="3 4" key="1">
    <citation type="journal article" date="2013" name="Fungal Biol.">
        <title>Analysis of microsatellite markers in the genome of the plant pathogen Ceratocystis fimbriata.</title>
        <authorList>
            <person name="Simpson M.C."/>
            <person name="Wilken P.M."/>
            <person name="Coetzee M.P."/>
            <person name="Wingfield M.J."/>
            <person name="Wingfield B.D."/>
        </authorList>
    </citation>
    <scope>NUCLEOTIDE SEQUENCE [LARGE SCALE GENOMIC DNA]</scope>
    <source>
        <strain evidence="3 4">CBS 114723</strain>
    </source>
</reference>
<dbReference type="PANTHER" id="PTHR35392">
    <property type="entry name" value="ZN(II)2CYS6 TRANSCRIPTION FACTOR (EUROFUNG)-RELATED-RELATED"/>
    <property type="match status" value="1"/>
</dbReference>
<feature type="region of interest" description="Disordered" evidence="1">
    <location>
        <begin position="408"/>
        <end position="441"/>
    </location>
</feature>
<dbReference type="PANTHER" id="PTHR35392:SF3">
    <property type="entry name" value="ZN(2)-C6 FUNGAL-TYPE DOMAIN-CONTAINING PROTEIN"/>
    <property type="match status" value="1"/>
</dbReference>
<feature type="compositionally biased region" description="Polar residues" evidence="1">
    <location>
        <begin position="20"/>
        <end position="32"/>
    </location>
</feature>
<name>A0A2C5XEK8_9PEZI</name>